<feature type="transmembrane region" description="Helical" evidence="1">
    <location>
        <begin position="6"/>
        <end position="31"/>
    </location>
</feature>
<protein>
    <submittedName>
        <fullName evidence="2">Uncharacterized protein</fullName>
    </submittedName>
</protein>
<sequence>MGDGSGSFLASVSIDTVLCIVLKMHTFFLGLH</sequence>
<dbReference type="EMBL" id="GBXM01029577">
    <property type="protein sequence ID" value="JAH79000.1"/>
    <property type="molecule type" value="Transcribed_RNA"/>
</dbReference>
<reference evidence="2" key="2">
    <citation type="journal article" date="2015" name="Fish Shellfish Immunol.">
        <title>Early steps in the European eel (Anguilla anguilla)-Vibrio vulnificus interaction in the gills: Role of the RtxA13 toxin.</title>
        <authorList>
            <person name="Callol A."/>
            <person name="Pajuelo D."/>
            <person name="Ebbesson L."/>
            <person name="Teles M."/>
            <person name="MacKenzie S."/>
            <person name="Amaro C."/>
        </authorList>
    </citation>
    <scope>NUCLEOTIDE SEQUENCE</scope>
</reference>
<keyword evidence="1" id="KW-1133">Transmembrane helix</keyword>
<evidence type="ECO:0000256" key="1">
    <source>
        <dbReference type="SAM" id="Phobius"/>
    </source>
</evidence>
<name>A0A0E9VNM0_ANGAN</name>
<dbReference type="AlphaFoldDB" id="A0A0E9VNM0"/>
<keyword evidence="1" id="KW-0472">Membrane</keyword>
<keyword evidence="1" id="KW-0812">Transmembrane</keyword>
<evidence type="ECO:0000313" key="2">
    <source>
        <dbReference type="EMBL" id="JAH79000.1"/>
    </source>
</evidence>
<proteinExistence type="predicted"/>
<organism evidence="2">
    <name type="scientific">Anguilla anguilla</name>
    <name type="common">European freshwater eel</name>
    <name type="synonym">Muraena anguilla</name>
    <dbReference type="NCBI Taxonomy" id="7936"/>
    <lineage>
        <taxon>Eukaryota</taxon>
        <taxon>Metazoa</taxon>
        <taxon>Chordata</taxon>
        <taxon>Craniata</taxon>
        <taxon>Vertebrata</taxon>
        <taxon>Euteleostomi</taxon>
        <taxon>Actinopterygii</taxon>
        <taxon>Neopterygii</taxon>
        <taxon>Teleostei</taxon>
        <taxon>Anguilliformes</taxon>
        <taxon>Anguillidae</taxon>
        <taxon>Anguilla</taxon>
    </lineage>
</organism>
<reference evidence="2" key="1">
    <citation type="submission" date="2014-11" db="EMBL/GenBank/DDBJ databases">
        <authorList>
            <person name="Amaro Gonzalez C."/>
        </authorList>
    </citation>
    <scope>NUCLEOTIDE SEQUENCE</scope>
</reference>
<accession>A0A0E9VNM0</accession>